<evidence type="ECO:0000313" key="1">
    <source>
        <dbReference type="EMBL" id="OAD21197.1"/>
    </source>
</evidence>
<accession>A0A176RZT3</accession>
<sequence length="107" mass="12248">MGTRKNLNNNDKNIKYRGIRTQKNRKPENASVLNVLGFLRLASIRCTHHRERQKREKLELLVGQIYLGRLVACRTRSVRAGIPTLRVGMPASTLRVEYYFNAGNGPI</sequence>
<comment type="caution">
    <text evidence="1">The sequence shown here is derived from an EMBL/GenBank/DDBJ whole genome shotgun (WGS) entry which is preliminary data.</text>
</comment>
<dbReference type="Proteomes" id="UP000076962">
    <property type="component" value="Unassembled WGS sequence"/>
</dbReference>
<protein>
    <submittedName>
        <fullName evidence="1">Uncharacterized protein</fullName>
    </submittedName>
</protein>
<name>A0A176RZT3_9GAMM</name>
<gene>
    <name evidence="1" type="ORF">THIOM_003042</name>
</gene>
<keyword evidence="2" id="KW-1185">Reference proteome</keyword>
<reference evidence="1 2" key="1">
    <citation type="submission" date="2016-05" db="EMBL/GenBank/DDBJ databases">
        <title>Single-cell genome of chain-forming Candidatus Thiomargarita nelsonii and comparison to other large sulfur-oxidizing bacteria.</title>
        <authorList>
            <person name="Winkel M."/>
            <person name="Salman V."/>
            <person name="Woyke T."/>
            <person name="Schulz-Vogt H."/>
            <person name="Richter M."/>
            <person name="Flood B."/>
            <person name="Bailey J."/>
            <person name="Amann R."/>
            <person name="Mussmann M."/>
        </authorList>
    </citation>
    <scope>NUCLEOTIDE SEQUENCE [LARGE SCALE GENOMIC DNA]</scope>
    <source>
        <strain evidence="1 2">THI036</strain>
    </source>
</reference>
<evidence type="ECO:0000313" key="2">
    <source>
        <dbReference type="Proteomes" id="UP000076962"/>
    </source>
</evidence>
<proteinExistence type="predicted"/>
<dbReference type="AlphaFoldDB" id="A0A176RZT3"/>
<organism evidence="1 2">
    <name type="scientific">Candidatus Thiomargarita nelsonii</name>
    <dbReference type="NCBI Taxonomy" id="1003181"/>
    <lineage>
        <taxon>Bacteria</taxon>
        <taxon>Pseudomonadati</taxon>
        <taxon>Pseudomonadota</taxon>
        <taxon>Gammaproteobacteria</taxon>
        <taxon>Thiotrichales</taxon>
        <taxon>Thiotrichaceae</taxon>
        <taxon>Thiomargarita</taxon>
    </lineage>
</organism>
<dbReference type="EMBL" id="LUTY01001805">
    <property type="protein sequence ID" value="OAD21197.1"/>
    <property type="molecule type" value="Genomic_DNA"/>
</dbReference>